<organism evidence="1 2">
    <name type="scientific">Inmirania thermothiophila</name>
    <dbReference type="NCBI Taxonomy" id="1750597"/>
    <lineage>
        <taxon>Bacteria</taxon>
        <taxon>Pseudomonadati</taxon>
        <taxon>Pseudomonadota</taxon>
        <taxon>Gammaproteobacteria</taxon>
        <taxon>Chromatiales</taxon>
        <taxon>Ectothiorhodospiraceae</taxon>
        <taxon>Inmirania</taxon>
    </lineage>
</organism>
<keyword evidence="2" id="KW-1185">Reference proteome</keyword>
<sequence>MVRLKSRWHRKDAPRRAEEVGSAVAFSAWKVALEGVRRLLGAGYELESDPRRFAILGEFAAFLLQMADRYAYGRLEDEQRRRMIVAAGRRMAEVMEENQRERLGPGDYRAAFIDHLNRRLQEYAELSFVGEEPGFSSIRYLGEVVCEHAGDWDRRWLKEQVMEVEAPEAVRAFRRALANLLAVQVC</sequence>
<name>A0A3N1Y0X3_9GAMM</name>
<proteinExistence type="predicted"/>
<comment type="caution">
    <text evidence="1">The sequence shown here is derived from an EMBL/GenBank/DDBJ whole genome shotgun (WGS) entry which is preliminary data.</text>
</comment>
<dbReference type="EMBL" id="RJVI01000002">
    <property type="protein sequence ID" value="ROR32181.1"/>
    <property type="molecule type" value="Genomic_DNA"/>
</dbReference>
<reference evidence="1 2" key="1">
    <citation type="submission" date="2018-11" db="EMBL/GenBank/DDBJ databases">
        <title>Genomic Encyclopedia of Type Strains, Phase IV (KMG-IV): sequencing the most valuable type-strain genomes for metagenomic binning, comparative biology and taxonomic classification.</title>
        <authorList>
            <person name="Goeker M."/>
        </authorList>
    </citation>
    <scope>NUCLEOTIDE SEQUENCE [LARGE SCALE GENOMIC DNA]</scope>
    <source>
        <strain evidence="1 2">DSM 100275</strain>
    </source>
</reference>
<gene>
    <name evidence="1" type="ORF">EDC57_1372</name>
</gene>
<accession>A0A3N1Y0X3</accession>
<dbReference type="AlphaFoldDB" id="A0A3N1Y0X3"/>
<protein>
    <submittedName>
        <fullName evidence="1">Uncharacterized protein</fullName>
    </submittedName>
</protein>
<dbReference type="Proteomes" id="UP000276634">
    <property type="component" value="Unassembled WGS sequence"/>
</dbReference>
<evidence type="ECO:0000313" key="2">
    <source>
        <dbReference type="Proteomes" id="UP000276634"/>
    </source>
</evidence>
<dbReference type="RefSeq" id="WP_123401151.1">
    <property type="nucleotide sequence ID" value="NZ_RJVI01000002.1"/>
</dbReference>
<dbReference type="OrthoDB" id="9781578at2"/>
<evidence type="ECO:0000313" key="1">
    <source>
        <dbReference type="EMBL" id="ROR32181.1"/>
    </source>
</evidence>